<evidence type="ECO:0000313" key="6">
    <source>
        <dbReference type="Proteomes" id="UP001341840"/>
    </source>
</evidence>
<dbReference type="InterPro" id="IPR010402">
    <property type="entry name" value="CCT_domain"/>
</dbReference>
<dbReference type="PROSITE" id="PS51017">
    <property type="entry name" value="CCT"/>
    <property type="match status" value="1"/>
</dbReference>
<protein>
    <recommendedName>
        <fullName evidence="4">CCT domain-containing protein</fullName>
    </recommendedName>
</protein>
<dbReference type="Proteomes" id="UP001341840">
    <property type="component" value="Unassembled WGS sequence"/>
</dbReference>
<dbReference type="PANTHER" id="PTHR31874">
    <property type="entry name" value="CCT MOTIF FAMILY PROTEIN, EXPRESSED"/>
    <property type="match status" value="1"/>
</dbReference>
<evidence type="ECO:0000256" key="1">
    <source>
        <dbReference type="ARBA" id="ARBA00004123"/>
    </source>
</evidence>
<keyword evidence="6" id="KW-1185">Reference proteome</keyword>
<feature type="domain" description="CCT" evidence="4">
    <location>
        <begin position="318"/>
        <end position="360"/>
    </location>
</feature>
<evidence type="ECO:0000256" key="2">
    <source>
        <dbReference type="ARBA" id="ARBA00023242"/>
    </source>
</evidence>
<organism evidence="5 6">
    <name type="scientific">Stylosanthes scabra</name>
    <dbReference type="NCBI Taxonomy" id="79078"/>
    <lineage>
        <taxon>Eukaryota</taxon>
        <taxon>Viridiplantae</taxon>
        <taxon>Streptophyta</taxon>
        <taxon>Embryophyta</taxon>
        <taxon>Tracheophyta</taxon>
        <taxon>Spermatophyta</taxon>
        <taxon>Magnoliopsida</taxon>
        <taxon>eudicotyledons</taxon>
        <taxon>Gunneridae</taxon>
        <taxon>Pentapetalae</taxon>
        <taxon>rosids</taxon>
        <taxon>fabids</taxon>
        <taxon>Fabales</taxon>
        <taxon>Fabaceae</taxon>
        <taxon>Papilionoideae</taxon>
        <taxon>50 kb inversion clade</taxon>
        <taxon>dalbergioids sensu lato</taxon>
        <taxon>Dalbergieae</taxon>
        <taxon>Pterocarpus clade</taxon>
        <taxon>Stylosanthes</taxon>
    </lineage>
</organism>
<proteinExistence type="predicted"/>
<sequence>MSTDMKEAAAAATASALGAKTARLTSNKVTTAHAWHSGFTRKARTPRHSNNKHLALQQRLKDQVLFNTACVLPVVPELGVEETDLLDDHHESEDPEQLLCRVPVFDPFDAELCNDNGNGGCCDDLESFSEFLPSDMDLAEFAADVETLLGSGIDEDNSVGFGCKEEVQREEIAVNVNDGAMVMVKVKDEELDADTASHLQSVLDITNDDEFDWNIESVLLPAETGEEEEKVIAAAAAASNNSSSNEKKRDIFLRLNYEEVINAWASQGSPWTTGNPPDFNPDDHSWPNSLDPSGGDVHQLSCYGDGRSVRGHFGDGGREARVSRYREKRRTRLFAKKIRYEVRKLNAEKRPRMKGRFVKRACLVGGATTTTSTSFQPSYH</sequence>
<comment type="caution">
    <text evidence="5">The sequence shown here is derived from an EMBL/GenBank/DDBJ whole genome shotgun (WGS) entry which is preliminary data.</text>
</comment>
<dbReference type="EMBL" id="JASCZI010060461">
    <property type="protein sequence ID" value="MED6132120.1"/>
    <property type="molecule type" value="Genomic_DNA"/>
</dbReference>
<accession>A0ABU6S7G1</accession>
<keyword evidence="2 3" id="KW-0539">Nucleus</keyword>
<comment type="subcellular location">
    <subcellularLocation>
        <location evidence="1 3">Nucleus</location>
    </subcellularLocation>
</comment>
<dbReference type="PANTHER" id="PTHR31874:SF55">
    <property type="entry name" value="ZINC FINGER PROTEIN CONSTANS-LIKE 7"/>
    <property type="match status" value="1"/>
</dbReference>
<reference evidence="5 6" key="1">
    <citation type="journal article" date="2023" name="Plants (Basel)">
        <title>Bridging the Gap: Combining Genomics and Transcriptomics Approaches to Understand Stylosanthes scabra, an Orphan Legume from the Brazilian Caatinga.</title>
        <authorList>
            <person name="Ferreira-Neto J.R.C."/>
            <person name="da Silva M.D."/>
            <person name="Binneck E."/>
            <person name="de Melo N.F."/>
            <person name="da Silva R.H."/>
            <person name="de Melo A.L.T.M."/>
            <person name="Pandolfi V."/>
            <person name="Bustamante F.O."/>
            <person name="Brasileiro-Vidal A.C."/>
            <person name="Benko-Iseppon A.M."/>
        </authorList>
    </citation>
    <scope>NUCLEOTIDE SEQUENCE [LARGE SCALE GENOMIC DNA]</scope>
    <source>
        <tissue evidence="5">Leaves</tissue>
    </source>
</reference>
<dbReference type="InterPro" id="IPR052453">
    <property type="entry name" value="CONSTANS-like_ZF"/>
</dbReference>
<evidence type="ECO:0000313" key="5">
    <source>
        <dbReference type="EMBL" id="MED6132120.1"/>
    </source>
</evidence>
<name>A0ABU6S7G1_9FABA</name>
<evidence type="ECO:0000256" key="3">
    <source>
        <dbReference type="PROSITE-ProRule" id="PRU00357"/>
    </source>
</evidence>
<gene>
    <name evidence="5" type="ORF">PIB30_016333</name>
</gene>
<evidence type="ECO:0000259" key="4">
    <source>
        <dbReference type="PROSITE" id="PS51017"/>
    </source>
</evidence>
<dbReference type="Pfam" id="PF06203">
    <property type="entry name" value="CCT"/>
    <property type="match status" value="1"/>
</dbReference>